<protein>
    <submittedName>
        <fullName evidence="2">Mitochondrial inner membrane protease subunit</fullName>
    </submittedName>
</protein>
<sequence>MSTSQLSDLFTLKSLGRVAIFYISATLFTKHVGEIIVCQGESMEGTIKSGDIVWGERWSKKLKNLQVGDIVALQAPTDATKLLCKRITHKEGDVYEEKVPGEVNSDVDTPNLHSAPKKLKKDLVTRKLARNHVFVQGDNRNNSVDSRNFGPISEHLVDVRLVLRIYPFNRIGWLSDHWFYDKSTGQFPIKDTSGEEE</sequence>
<organism evidence="1 2">
    <name type="scientific">Rhabditophanes sp. KR3021</name>
    <dbReference type="NCBI Taxonomy" id="114890"/>
    <lineage>
        <taxon>Eukaryota</taxon>
        <taxon>Metazoa</taxon>
        <taxon>Ecdysozoa</taxon>
        <taxon>Nematoda</taxon>
        <taxon>Chromadorea</taxon>
        <taxon>Rhabditida</taxon>
        <taxon>Tylenchina</taxon>
        <taxon>Panagrolaimomorpha</taxon>
        <taxon>Strongyloidoidea</taxon>
        <taxon>Alloionematidae</taxon>
        <taxon>Rhabditophanes</taxon>
    </lineage>
</organism>
<reference evidence="2" key="1">
    <citation type="submission" date="2016-11" db="UniProtKB">
        <authorList>
            <consortium name="WormBaseParasite"/>
        </authorList>
    </citation>
    <scope>IDENTIFICATION</scope>
    <source>
        <strain evidence="2">KR3021</strain>
    </source>
</reference>
<proteinExistence type="predicted"/>
<evidence type="ECO:0000313" key="1">
    <source>
        <dbReference type="Proteomes" id="UP000095286"/>
    </source>
</evidence>
<dbReference type="Proteomes" id="UP000095286">
    <property type="component" value="Unplaced"/>
</dbReference>
<dbReference type="WBParaSite" id="RSKR_0000290200.1">
    <property type="protein sequence ID" value="RSKR_0000290200.1"/>
    <property type="gene ID" value="RSKR_0000290200"/>
</dbReference>
<evidence type="ECO:0000313" key="2">
    <source>
        <dbReference type="WBParaSite" id="RSKR_0000290200.1"/>
    </source>
</evidence>
<name>A0AC35TQR9_9BILA</name>
<accession>A0AC35TQR9</accession>